<reference evidence="1 2" key="1">
    <citation type="submission" date="2019-04" db="EMBL/GenBank/DDBJ databases">
        <title>The sequence and de novo assembly of Takifugu bimaculatus genome using PacBio and Hi-C technologies.</title>
        <authorList>
            <person name="Xu P."/>
            <person name="Liu B."/>
            <person name="Zhou Z."/>
        </authorList>
    </citation>
    <scope>NUCLEOTIDE SEQUENCE [LARGE SCALE GENOMIC DNA]</scope>
    <source>
        <strain evidence="1">TB-2018</strain>
        <tissue evidence="1">Muscle</tissue>
    </source>
</reference>
<evidence type="ECO:0000313" key="2">
    <source>
        <dbReference type="Proteomes" id="UP000516260"/>
    </source>
</evidence>
<dbReference type="Proteomes" id="UP000516260">
    <property type="component" value="Chromosome 1"/>
</dbReference>
<protein>
    <submittedName>
        <fullName evidence="1">Uncharacterized protein</fullName>
    </submittedName>
</protein>
<evidence type="ECO:0000313" key="1">
    <source>
        <dbReference type="EMBL" id="TNN03920.1"/>
    </source>
</evidence>
<name>A0A4Z2CIJ4_9TELE</name>
<gene>
    <name evidence="1" type="ORF">fugu_000949</name>
</gene>
<keyword evidence="2" id="KW-1185">Reference proteome</keyword>
<sequence>MMSVCVSMNQTILCCNWKFSPHWVHIVVFFEFIYFQSPDDLRPAIADALCFLLLPQCTRSQAAFPLPTCHKSQHPVRKACPSLTYHLLADQVFEDTCNSSDEKEDNHCFKKF</sequence>
<accession>A0A4Z2CIJ4</accession>
<dbReference type="EMBL" id="SWLE01000001">
    <property type="protein sequence ID" value="TNN03920.1"/>
    <property type="molecule type" value="Genomic_DNA"/>
</dbReference>
<comment type="caution">
    <text evidence="1">The sequence shown here is derived from an EMBL/GenBank/DDBJ whole genome shotgun (WGS) entry which is preliminary data.</text>
</comment>
<proteinExistence type="predicted"/>
<dbReference type="AlphaFoldDB" id="A0A4Z2CIJ4"/>
<organism evidence="1 2">
    <name type="scientific">Takifugu bimaculatus</name>
    <dbReference type="NCBI Taxonomy" id="433685"/>
    <lineage>
        <taxon>Eukaryota</taxon>
        <taxon>Metazoa</taxon>
        <taxon>Chordata</taxon>
        <taxon>Craniata</taxon>
        <taxon>Vertebrata</taxon>
        <taxon>Euteleostomi</taxon>
        <taxon>Actinopterygii</taxon>
        <taxon>Neopterygii</taxon>
        <taxon>Teleostei</taxon>
        <taxon>Neoteleostei</taxon>
        <taxon>Acanthomorphata</taxon>
        <taxon>Eupercaria</taxon>
        <taxon>Tetraodontiformes</taxon>
        <taxon>Tetradontoidea</taxon>
        <taxon>Tetraodontidae</taxon>
        <taxon>Takifugu</taxon>
    </lineage>
</organism>